<evidence type="ECO:0000313" key="3">
    <source>
        <dbReference type="Proteomes" id="UP000317650"/>
    </source>
</evidence>
<feature type="region of interest" description="Disordered" evidence="1">
    <location>
        <begin position="31"/>
        <end position="53"/>
    </location>
</feature>
<evidence type="ECO:0000313" key="2">
    <source>
        <dbReference type="EMBL" id="THU74308.1"/>
    </source>
</evidence>
<gene>
    <name evidence="2" type="ORF">C4D60_Mb04t31990</name>
</gene>
<dbReference type="Proteomes" id="UP000317650">
    <property type="component" value="Chromosome 4"/>
</dbReference>
<proteinExistence type="predicted"/>
<accession>A0A4S8KGR5</accession>
<comment type="caution">
    <text evidence="2">The sequence shown here is derived from an EMBL/GenBank/DDBJ whole genome shotgun (WGS) entry which is preliminary data.</text>
</comment>
<dbReference type="AlphaFoldDB" id="A0A4S8KGR5"/>
<protein>
    <submittedName>
        <fullName evidence="2">Uncharacterized protein</fullName>
    </submittedName>
</protein>
<dbReference type="EMBL" id="PYDT01000001">
    <property type="protein sequence ID" value="THU74308.1"/>
    <property type="molecule type" value="Genomic_DNA"/>
</dbReference>
<keyword evidence="3" id="KW-1185">Reference proteome</keyword>
<sequence>MLNFQQYASPQLSRFPVDDFAGEEWCFEQGRTSKRDPRGSARRTTTVDSKQAREQREIEKNLVKVRSEWMKVKEEMGSVKQHGEILCETLMATDRKVGVLLVELERAEEYVRGLMAQNDRLLEGNAVANSQQKESSDLGLNVRCMAMFVDRHVNHHPATCPHTW</sequence>
<evidence type="ECO:0000256" key="1">
    <source>
        <dbReference type="SAM" id="MobiDB-lite"/>
    </source>
</evidence>
<organism evidence="2 3">
    <name type="scientific">Musa balbisiana</name>
    <name type="common">Banana</name>
    <dbReference type="NCBI Taxonomy" id="52838"/>
    <lineage>
        <taxon>Eukaryota</taxon>
        <taxon>Viridiplantae</taxon>
        <taxon>Streptophyta</taxon>
        <taxon>Embryophyta</taxon>
        <taxon>Tracheophyta</taxon>
        <taxon>Spermatophyta</taxon>
        <taxon>Magnoliopsida</taxon>
        <taxon>Liliopsida</taxon>
        <taxon>Zingiberales</taxon>
        <taxon>Musaceae</taxon>
        <taxon>Musa</taxon>
    </lineage>
</organism>
<reference evidence="2 3" key="1">
    <citation type="journal article" date="2019" name="Nat. Plants">
        <title>Genome sequencing of Musa balbisiana reveals subgenome evolution and function divergence in polyploid bananas.</title>
        <authorList>
            <person name="Yao X."/>
        </authorList>
    </citation>
    <scope>NUCLEOTIDE SEQUENCE [LARGE SCALE GENOMIC DNA]</scope>
    <source>
        <strain evidence="3">cv. DH-PKW</strain>
        <tissue evidence="2">Leaves</tissue>
    </source>
</reference>
<name>A0A4S8KGR5_MUSBA</name>